<dbReference type="Gene3D" id="1.10.8.430">
    <property type="entry name" value="Helical domain of apoptotic protease-activating factors"/>
    <property type="match status" value="1"/>
</dbReference>
<dbReference type="InterPro" id="IPR044974">
    <property type="entry name" value="Disease_R_plants"/>
</dbReference>
<dbReference type="InterPro" id="IPR045344">
    <property type="entry name" value="C-JID"/>
</dbReference>
<dbReference type="Pfam" id="PF23282">
    <property type="entry name" value="WHD_ROQ1"/>
    <property type="match status" value="1"/>
</dbReference>
<dbReference type="Pfam" id="PF00931">
    <property type="entry name" value="NB-ARC"/>
    <property type="match status" value="1"/>
</dbReference>
<dbReference type="Pfam" id="PF23286">
    <property type="entry name" value="LRR_13"/>
    <property type="match status" value="1"/>
</dbReference>
<dbReference type="GO" id="GO:0043531">
    <property type="term" value="F:ADP binding"/>
    <property type="evidence" value="ECO:0007669"/>
    <property type="project" value="InterPro"/>
</dbReference>
<dbReference type="InterPro" id="IPR001611">
    <property type="entry name" value="Leu-rich_rpt"/>
</dbReference>
<dbReference type="PANTHER" id="PTHR11017:SF569">
    <property type="entry name" value="DISEASE RESISTANCE PROTEIN"/>
    <property type="match status" value="1"/>
</dbReference>
<dbReference type="InterPro" id="IPR000157">
    <property type="entry name" value="TIR_dom"/>
</dbReference>
<keyword evidence="1" id="KW-1185">Reference proteome</keyword>
<dbReference type="Pfam" id="PF20160">
    <property type="entry name" value="C-JID"/>
    <property type="match status" value="1"/>
</dbReference>
<dbReference type="Pfam" id="PF13855">
    <property type="entry name" value="LRR_8"/>
    <property type="match status" value="1"/>
</dbReference>
<dbReference type="STRING" id="4097.A0A1S3ZRX1"/>
<dbReference type="SMART" id="SM00255">
    <property type="entry name" value="TIR"/>
    <property type="match status" value="1"/>
</dbReference>
<dbReference type="GO" id="GO:0007165">
    <property type="term" value="P:signal transduction"/>
    <property type="evidence" value="ECO:0007669"/>
    <property type="project" value="InterPro"/>
</dbReference>
<dbReference type="GO" id="GO:0061809">
    <property type="term" value="F:NAD+ nucleosidase activity, cyclic ADP-ribose generating"/>
    <property type="evidence" value="ECO:0007669"/>
    <property type="project" value="UniProtKB-EC"/>
</dbReference>
<dbReference type="SUPFAM" id="SSF52540">
    <property type="entry name" value="P-loop containing nucleoside triphosphate hydrolases"/>
    <property type="match status" value="1"/>
</dbReference>
<dbReference type="InterPro" id="IPR003591">
    <property type="entry name" value="Leu-rich_rpt_typical-subtyp"/>
</dbReference>
<dbReference type="OrthoDB" id="1936883at2759"/>
<dbReference type="RefSeq" id="XP_016467104.2">
    <property type="nucleotide sequence ID" value="XM_016611618.2"/>
</dbReference>
<dbReference type="RefSeq" id="XP_016467106.2">
    <property type="nucleotide sequence ID" value="XM_016611620.2"/>
</dbReference>
<dbReference type="InterPro" id="IPR035897">
    <property type="entry name" value="Toll_tir_struct_dom_sf"/>
</dbReference>
<dbReference type="GO" id="GO:0051707">
    <property type="term" value="P:response to other organism"/>
    <property type="evidence" value="ECO:0007669"/>
    <property type="project" value="UniProtKB-ARBA"/>
</dbReference>
<evidence type="ECO:0000313" key="1">
    <source>
        <dbReference type="Proteomes" id="UP000790787"/>
    </source>
</evidence>
<evidence type="ECO:0000313" key="2">
    <source>
        <dbReference type="RefSeq" id="XP_016467104.2"/>
    </source>
</evidence>
<sequence length="1142" mass="130727">MASSSSARWSYDVFLSFRGEDTRKTFTSHLYEVLNDRGIKTFQDDKRLEYGATISEELCKAIEESQFSIVIFSKNYTTSRWCMNELVKIMECKTQFGQIVIPIFYDVDPSHVRNQKESFAKAFEEHVTKYKDDVEGIQRWRIALTAAANLKGSCDNRDKTDAECIRHIVGQISSKLCKISLSYLQNIVGIDTHLEKIESLLEIGINDVRIMGMWGMGGVGKTTIARAMFDTLLGRRDSSYQFDGACFLKDIKENKHRMHSLQNILLSNLLREKANYKNEEDGKHQMASRLRSKKVLIVLDDIDDKDHYLEYLAGDLDWFGNGSRIIVTTRDKHLIGKNDVIYEVTALPDHESIQLFYQHAFKKEDPDECFKELSLEVVNYTKGLPLALGVLGSSLYNRDITVWKSAIEQMKNNPNSKIVEKLKISYDGLESTQQEIFLDIACFFRGKKKDDIMQVLKSCHFGAEYGLDVLIEKSLVFITEDGEIEMHDLIQEMGRYIVNLQKDLGKCSRLWLAKDFEEVMINNTGTMAMEAIFLPYFDFDTLRFSKKAMENMKRLRIFNIGRSLAHDGFIEYLSNSLRWFVWYYYPFESLPSTFEPKMLVHLQLVCSSLHHLWTETKHLLSLRRINLSSSKSLMRTPDFTGIPNLEYLNLHGCTSLEEVHHSLGRCRKLIQLDLYYCKSLKRFPCVNVESLEYLCLENCSSLEKFPESHGRMKPEIQIDMEGCRISELPSSITQYQTHITKLNLSGMEKLVALPSSISRLKSLVSLSVSDCSKLESLPEEIGDLDNLEELDARDTLISRPPSTIVRLNKLKILDFRKLNSISEHAISEPSIMLRNGVHFEFPPVAEGLRSLEILDLGYCNLIDGGLPEDIGSLSSLKELNLHGNNFEHLPRSIAQLGALRSLDLSYCQRLTQLPELPPDLDTIYVDWSNDFICNLLFQNISSLQHDISASDSLSLRVFTSMHYICVLIEVKIPSWFHHQGTDSSVSVNLPENWYIPHKFLGFALCYSCRLVDATAQLILCDDGMSWKTRKLALSNHSELGCFCGDYDIHLFFVPFAGLWDTSKANGKTPNDYGIIRLSFSGKVKKYGLRLLYKEEPEVEALLQMRENNNEPTEHSIGIRRSRSDNSEHHDSVTDGASCCRIL</sequence>
<dbReference type="InterPro" id="IPR042197">
    <property type="entry name" value="Apaf_helical"/>
</dbReference>
<proteinExistence type="predicted"/>
<dbReference type="Proteomes" id="UP000790787">
    <property type="component" value="Chromosome 11"/>
</dbReference>
<dbReference type="InterPro" id="IPR058546">
    <property type="entry name" value="RPS4B/Roq1-like_LRR"/>
</dbReference>
<evidence type="ECO:0000313" key="3">
    <source>
        <dbReference type="RefSeq" id="XP_016467106.2"/>
    </source>
</evidence>
<protein>
    <submittedName>
        <fullName evidence="2 3">TMV resistance protein N</fullName>
    </submittedName>
</protein>
<dbReference type="Pfam" id="PF01582">
    <property type="entry name" value="TIR"/>
    <property type="match status" value="1"/>
</dbReference>
<dbReference type="InterPro" id="IPR002182">
    <property type="entry name" value="NB-ARC"/>
</dbReference>
<dbReference type="PANTHER" id="PTHR11017">
    <property type="entry name" value="LEUCINE-RICH REPEAT-CONTAINING PROTEIN"/>
    <property type="match status" value="1"/>
</dbReference>
<dbReference type="Gene3D" id="3.40.50.10140">
    <property type="entry name" value="Toll/interleukin-1 receptor homology (TIR) domain"/>
    <property type="match status" value="1"/>
</dbReference>
<dbReference type="SUPFAM" id="SSF52058">
    <property type="entry name" value="L domain-like"/>
    <property type="match status" value="1"/>
</dbReference>
<reference evidence="1" key="1">
    <citation type="journal article" date="2014" name="Nat. Commun.">
        <title>The tobacco genome sequence and its comparison with those of tomato and potato.</title>
        <authorList>
            <person name="Sierro N."/>
            <person name="Battey J.N."/>
            <person name="Ouadi S."/>
            <person name="Bakaher N."/>
            <person name="Bovet L."/>
            <person name="Willig A."/>
            <person name="Goepfert S."/>
            <person name="Peitsch M.C."/>
            <person name="Ivanov N.V."/>
        </authorList>
    </citation>
    <scope>NUCLEOTIDE SEQUENCE [LARGE SCALE GENOMIC DNA]</scope>
</reference>
<dbReference type="GO" id="GO:0006952">
    <property type="term" value="P:defense response"/>
    <property type="evidence" value="ECO:0007669"/>
    <property type="project" value="InterPro"/>
</dbReference>
<gene>
    <name evidence="2 3" type="primary">LOC107789752</name>
</gene>
<dbReference type="PaxDb" id="4097-A0A1S3ZRX1"/>
<organism evidence="1 2">
    <name type="scientific">Nicotiana tabacum</name>
    <name type="common">Common tobacco</name>
    <dbReference type="NCBI Taxonomy" id="4097"/>
    <lineage>
        <taxon>Eukaryota</taxon>
        <taxon>Viridiplantae</taxon>
        <taxon>Streptophyta</taxon>
        <taxon>Embryophyta</taxon>
        <taxon>Tracheophyta</taxon>
        <taxon>Spermatophyta</taxon>
        <taxon>Magnoliopsida</taxon>
        <taxon>eudicotyledons</taxon>
        <taxon>Gunneridae</taxon>
        <taxon>Pentapetalae</taxon>
        <taxon>asterids</taxon>
        <taxon>lamiids</taxon>
        <taxon>Solanales</taxon>
        <taxon>Solanaceae</taxon>
        <taxon>Nicotianoideae</taxon>
        <taxon>Nicotianeae</taxon>
        <taxon>Nicotiana</taxon>
    </lineage>
</organism>
<dbReference type="OMA" id="IDMSGCP"/>
<dbReference type="Gene3D" id="3.80.10.10">
    <property type="entry name" value="Ribonuclease Inhibitor"/>
    <property type="match status" value="2"/>
</dbReference>
<dbReference type="FunFam" id="3.40.50.10140:FF:000007">
    <property type="entry name" value="Disease resistance protein (TIR-NBS-LRR class)"/>
    <property type="match status" value="1"/>
</dbReference>
<name>A0A1S3ZRY5_TOBAC</name>
<dbReference type="PROSITE" id="PS51450">
    <property type="entry name" value="LRR"/>
    <property type="match status" value="1"/>
</dbReference>
<dbReference type="KEGG" id="nta:107789752"/>
<dbReference type="PROSITE" id="PS50104">
    <property type="entry name" value="TIR"/>
    <property type="match status" value="1"/>
</dbReference>
<dbReference type="InterPro" id="IPR027417">
    <property type="entry name" value="P-loop_NTPase"/>
</dbReference>
<dbReference type="InterPro" id="IPR032675">
    <property type="entry name" value="LRR_dom_sf"/>
</dbReference>
<dbReference type="Gene3D" id="3.40.50.300">
    <property type="entry name" value="P-loop containing nucleotide triphosphate hydrolases"/>
    <property type="match status" value="1"/>
</dbReference>
<reference evidence="2 3" key="2">
    <citation type="submission" date="2025-08" db="UniProtKB">
        <authorList>
            <consortium name="RefSeq"/>
        </authorList>
    </citation>
    <scope>IDENTIFICATION</scope>
    <source>
        <tissue evidence="2 3">Leaf</tissue>
    </source>
</reference>
<dbReference type="SMART" id="SM00369">
    <property type="entry name" value="LRR_TYP"/>
    <property type="match status" value="2"/>
</dbReference>
<dbReference type="SUPFAM" id="SSF52200">
    <property type="entry name" value="Toll/Interleukin receptor TIR domain"/>
    <property type="match status" value="1"/>
</dbReference>
<dbReference type="PRINTS" id="PR00364">
    <property type="entry name" value="DISEASERSIST"/>
</dbReference>
<accession>A0A1S3ZRY5</accession>
<dbReference type="InterPro" id="IPR058192">
    <property type="entry name" value="WHD_ROQ1-like"/>
</dbReference>